<dbReference type="AlphaFoldDB" id="A0A517TA52"/>
<dbReference type="InterPro" id="IPR011040">
    <property type="entry name" value="Sialidase"/>
</dbReference>
<sequence length="394" mass="45065">MPIHRRDFIHLAAGFAVLEGFASSQLFAHGKSIGENRPLMDPVYDSIVCPWEPEYPRHDHQLIFPLDEDRLMLVWSEYYSLAENPIQKRGFAGVGDEVSCQITSKISTDQGRTWEGRKILQENEWHHNVKQANLVRLSDQEVIFSYVGWDSNQQRNVYLRRSLDNCETWGPQQQISEPGWYCNNADHALRLSTGRVLIPAHGPYAEKYIGGVTYKGADLHSFVFYSDDGFRTWKRSKNSMTAPGRGCHEPAIVELKSGRLMCFLRNTNKVLYRSYSDDGGETWSKPQPTKLPSPESPSLVKRIPSTGDLLLLWNNVASSSNWPRTPLTAAISQDEGRSWGMFQDIDNRIGMDAAYPSVTFVGEEMLVGYYSRSRKWKRDSNVTLKIFKIDQLYQ</sequence>
<dbReference type="EC" id="3.2.1.18" evidence="3"/>
<dbReference type="RefSeq" id="WP_145263102.1">
    <property type="nucleotide sequence ID" value="NZ_CP036316.1"/>
</dbReference>
<evidence type="ECO:0000313" key="3">
    <source>
        <dbReference type="EMBL" id="QDT65254.1"/>
    </source>
</evidence>
<dbReference type="Proteomes" id="UP000319976">
    <property type="component" value="Chromosome"/>
</dbReference>
<dbReference type="InterPro" id="IPR036278">
    <property type="entry name" value="Sialidase_sf"/>
</dbReference>
<dbReference type="PANTHER" id="PTHR43752">
    <property type="entry name" value="BNR/ASP-BOX REPEAT FAMILY PROTEIN"/>
    <property type="match status" value="1"/>
</dbReference>
<reference evidence="3 4" key="1">
    <citation type="submission" date="2019-02" db="EMBL/GenBank/DDBJ databases">
        <title>Deep-cultivation of Planctomycetes and their phenomic and genomic characterization uncovers novel biology.</title>
        <authorList>
            <person name="Wiegand S."/>
            <person name="Jogler M."/>
            <person name="Boedeker C."/>
            <person name="Pinto D."/>
            <person name="Vollmers J."/>
            <person name="Rivas-Marin E."/>
            <person name="Kohn T."/>
            <person name="Peeters S.H."/>
            <person name="Heuer A."/>
            <person name="Rast P."/>
            <person name="Oberbeckmann S."/>
            <person name="Bunk B."/>
            <person name="Jeske O."/>
            <person name="Meyerdierks A."/>
            <person name="Storesund J.E."/>
            <person name="Kallscheuer N."/>
            <person name="Luecker S."/>
            <person name="Lage O.M."/>
            <person name="Pohl T."/>
            <person name="Merkel B.J."/>
            <person name="Hornburger P."/>
            <person name="Mueller R.-W."/>
            <person name="Bruemmer F."/>
            <person name="Labrenz M."/>
            <person name="Spormann A.M."/>
            <person name="Op den Camp H."/>
            <person name="Overmann J."/>
            <person name="Amann R."/>
            <person name="Jetten M.S.M."/>
            <person name="Mascher T."/>
            <person name="Medema M.H."/>
            <person name="Devos D.P."/>
            <person name="Kaster A.-K."/>
            <person name="Ovreas L."/>
            <person name="Rohde M."/>
            <person name="Galperin M.Y."/>
            <person name="Jogler C."/>
        </authorList>
    </citation>
    <scope>NUCLEOTIDE SEQUENCE [LARGE SCALE GENOMIC DNA]</scope>
    <source>
        <strain evidence="3 4">V22</strain>
    </source>
</reference>
<gene>
    <name evidence="3" type="primary">nedA</name>
    <name evidence="3" type="ORF">V22_25010</name>
</gene>
<dbReference type="SUPFAM" id="SSF50939">
    <property type="entry name" value="Sialidases"/>
    <property type="match status" value="1"/>
</dbReference>
<dbReference type="Pfam" id="PF13088">
    <property type="entry name" value="BNR_2"/>
    <property type="match status" value="1"/>
</dbReference>
<dbReference type="PANTHER" id="PTHR43752:SF2">
    <property type="entry name" value="BNR_ASP-BOX REPEAT FAMILY PROTEIN"/>
    <property type="match status" value="1"/>
</dbReference>
<evidence type="ECO:0000313" key="4">
    <source>
        <dbReference type="Proteomes" id="UP000319976"/>
    </source>
</evidence>
<accession>A0A517TA52</accession>
<dbReference type="CDD" id="cd15482">
    <property type="entry name" value="Sialidase_non-viral"/>
    <property type="match status" value="1"/>
</dbReference>
<keyword evidence="3" id="KW-0378">Hydrolase</keyword>
<feature type="region of interest" description="Disordered" evidence="1">
    <location>
        <begin position="277"/>
        <end position="298"/>
    </location>
</feature>
<keyword evidence="4" id="KW-1185">Reference proteome</keyword>
<dbReference type="OrthoDB" id="235891at2"/>
<dbReference type="GO" id="GO:0004308">
    <property type="term" value="F:exo-alpha-sialidase activity"/>
    <property type="evidence" value="ECO:0007669"/>
    <property type="project" value="UniProtKB-EC"/>
</dbReference>
<dbReference type="EMBL" id="CP036316">
    <property type="protein sequence ID" value="QDT65254.1"/>
    <property type="molecule type" value="Genomic_DNA"/>
</dbReference>
<organism evidence="3 4">
    <name type="scientific">Calycomorphotria hydatis</name>
    <dbReference type="NCBI Taxonomy" id="2528027"/>
    <lineage>
        <taxon>Bacteria</taxon>
        <taxon>Pseudomonadati</taxon>
        <taxon>Planctomycetota</taxon>
        <taxon>Planctomycetia</taxon>
        <taxon>Planctomycetales</taxon>
        <taxon>Planctomycetaceae</taxon>
        <taxon>Calycomorphotria</taxon>
    </lineage>
</organism>
<name>A0A517TA52_9PLAN</name>
<dbReference type="Gene3D" id="2.120.10.10">
    <property type="match status" value="1"/>
</dbReference>
<evidence type="ECO:0000256" key="1">
    <source>
        <dbReference type="SAM" id="MobiDB-lite"/>
    </source>
</evidence>
<dbReference type="KEGG" id="chya:V22_25010"/>
<keyword evidence="3" id="KW-0326">Glycosidase</keyword>
<feature type="domain" description="Sialidase" evidence="2">
    <location>
        <begin position="101"/>
        <end position="361"/>
    </location>
</feature>
<proteinExistence type="predicted"/>
<evidence type="ECO:0000259" key="2">
    <source>
        <dbReference type="Pfam" id="PF13088"/>
    </source>
</evidence>
<protein>
    <submittedName>
        <fullName evidence="3">Sialidase</fullName>
        <ecNumber evidence="3">3.2.1.18</ecNumber>
    </submittedName>
</protein>